<proteinExistence type="inferred from homology"/>
<evidence type="ECO:0000256" key="2">
    <source>
        <dbReference type="ARBA" id="ARBA00022741"/>
    </source>
</evidence>
<name>A0A074WUT2_9PEZI</name>
<evidence type="ECO:0000313" key="9">
    <source>
        <dbReference type="Proteomes" id="UP000027730"/>
    </source>
</evidence>
<gene>
    <name evidence="8" type="ORF">M436DRAFT_61722</name>
</gene>
<dbReference type="PANTHER" id="PTHR23407">
    <property type="entry name" value="ATPASE INHIBITOR/5-FORMYLTETRAHYDROFOLATE CYCLO-LIGASE"/>
    <property type="match status" value="1"/>
</dbReference>
<dbReference type="GO" id="GO:0005524">
    <property type="term" value="F:ATP binding"/>
    <property type="evidence" value="ECO:0007669"/>
    <property type="project" value="UniProtKB-KW"/>
</dbReference>
<evidence type="ECO:0000256" key="7">
    <source>
        <dbReference type="SAM" id="MobiDB-lite"/>
    </source>
</evidence>
<dbReference type="AlphaFoldDB" id="A0A074WUT2"/>
<dbReference type="InterPro" id="IPR024185">
    <property type="entry name" value="FTHF_cligase-like_sf"/>
</dbReference>
<dbReference type="GO" id="GO:0016740">
    <property type="term" value="F:transferase activity"/>
    <property type="evidence" value="ECO:0007669"/>
    <property type="project" value="UniProtKB-KW"/>
</dbReference>
<dbReference type="Gene3D" id="3.40.50.10420">
    <property type="entry name" value="NagB/RpiA/CoA transferase-like"/>
    <property type="match status" value="1"/>
</dbReference>
<comment type="similarity">
    <text evidence="1">Belongs to the 5-formyltetrahydrofolate cyclo-ligase family.</text>
</comment>
<dbReference type="RefSeq" id="XP_013429660.1">
    <property type="nucleotide sequence ID" value="XM_013574206.1"/>
</dbReference>
<dbReference type="STRING" id="1043004.A0A074WUT2"/>
<dbReference type="PANTHER" id="PTHR23407:SF1">
    <property type="entry name" value="5-FORMYLTETRAHYDROFOLATE CYCLO-LIGASE"/>
    <property type="match status" value="1"/>
</dbReference>
<dbReference type="GO" id="GO:0030272">
    <property type="term" value="F:5-formyltetrahydrofolate cyclo-ligase activity"/>
    <property type="evidence" value="ECO:0007669"/>
    <property type="project" value="UniProtKB-EC"/>
</dbReference>
<feature type="binding site" evidence="6">
    <location>
        <begin position="18"/>
        <end position="22"/>
    </location>
    <ligand>
        <name>ATP</name>
        <dbReference type="ChEBI" id="CHEBI:30616"/>
    </ligand>
</feature>
<feature type="binding site" evidence="6">
    <location>
        <position position="64"/>
    </location>
    <ligand>
        <name>substrate</name>
    </ligand>
</feature>
<keyword evidence="3 6" id="KW-0067">ATP-binding</keyword>
<dbReference type="OrthoDB" id="2015992at2759"/>
<reference evidence="8 9" key="1">
    <citation type="journal article" date="2014" name="BMC Genomics">
        <title>Genome sequencing of four Aureobasidium pullulans varieties: biotechnological potential, stress tolerance, and description of new species.</title>
        <authorList>
            <person name="Gostin Ar C."/>
            <person name="Ohm R.A."/>
            <person name="Kogej T."/>
            <person name="Sonjak S."/>
            <person name="Turk M."/>
            <person name="Zajc J."/>
            <person name="Zalar P."/>
            <person name="Grube M."/>
            <person name="Sun H."/>
            <person name="Han J."/>
            <person name="Sharma A."/>
            <person name="Chiniquy J."/>
            <person name="Ngan C.Y."/>
            <person name="Lipzen A."/>
            <person name="Barry K."/>
            <person name="Grigoriev I.V."/>
            <person name="Gunde-Cimerman N."/>
        </authorList>
    </citation>
    <scope>NUCLEOTIDE SEQUENCE [LARGE SCALE GENOMIC DNA]</scope>
    <source>
        <strain evidence="8 9">CBS 147.97</strain>
    </source>
</reference>
<keyword evidence="2 6" id="KW-0547">Nucleotide-binding</keyword>
<evidence type="ECO:0000256" key="3">
    <source>
        <dbReference type="ARBA" id="ARBA00022840"/>
    </source>
</evidence>
<dbReference type="GO" id="GO:0035999">
    <property type="term" value="P:tetrahydrofolate interconversion"/>
    <property type="evidence" value="ECO:0007669"/>
    <property type="project" value="TreeGrafter"/>
</dbReference>
<dbReference type="InterPro" id="IPR037171">
    <property type="entry name" value="NagB/RpiA_transferase-like"/>
</dbReference>
<dbReference type="InterPro" id="IPR002698">
    <property type="entry name" value="FTHF_cligase"/>
</dbReference>
<dbReference type="PIRSF" id="PIRSF006806">
    <property type="entry name" value="FTHF_cligase"/>
    <property type="match status" value="1"/>
</dbReference>
<evidence type="ECO:0000256" key="4">
    <source>
        <dbReference type="ARBA" id="ARBA00036539"/>
    </source>
</evidence>
<evidence type="ECO:0000256" key="1">
    <source>
        <dbReference type="ARBA" id="ARBA00010638"/>
    </source>
</evidence>
<dbReference type="GO" id="GO:0009396">
    <property type="term" value="P:folic acid-containing compound biosynthetic process"/>
    <property type="evidence" value="ECO:0007669"/>
    <property type="project" value="TreeGrafter"/>
</dbReference>
<dbReference type="GeneID" id="25413247"/>
<evidence type="ECO:0000256" key="6">
    <source>
        <dbReference type="PIRSR" id="PIRSR006806-1"/>
    </source>
</evidence>
<dbReference type="EMBL" id="KL584705">
    <property type="protein sequence ID" value="KEQ75304.1"/>
    <property type="molecule type" value="Genomic_DNA"/>
</dbReference>
<comment type="catalytic activity">
    <reaction evidence="4">
        <text>(6S)-5-formyl-5,6,7,8-tetrahydrofolate + ATP = (6R)-5,10-methenyltetrahydrofolate + ADP + phosphate</text>
        <dbReference type="Rhea" id="RHEA:10488"/>
        <dbReference type="ChEBI" id="CHEBI:30616"/>
        <dbReference type="ChEBI" id="CHEBI:43474"/>
        <dbReference type="ChEBI" id="CHEBI:57455"/>
        <dbReference type="ChEBI" id="CHEBI:57457"/>
        <dbReference type="ChEBI" id="CHEBI:456216"/>
        <dbReference type="EC" id="6.3.3.2"/>
    </reaction>
</comment>
<organism evidence="8 9">
    <name type="scientific">Aureobasidium namibiae CBS 147.97</name>
    <dbReference type="NCBI Taxonomy" id="1043004"/>
    <lineage>
        <taxon>Eukaryota</taxon>
        <taxon>Fungi</taxon>
        <taxon>Dikarya</taxon>
        <taxon>Ascomycota</taxon>
        <taxon>Pezizomycotina</taxon>
        <taxon>Dothideomycetes</taxon>
        <taxon>Dothideomycetidae</taxon>
        <taxon>Dothideales</taxon>
        <taxon>Saccotheciaceae</taxon>
        <taxon>Aureobasidium</taxon>
    </lineage>
</organism>
<feature type="region of interest" description="Disordered" evidence="7">
    <location>
        <begin position="131"/>
        <end position="158"/>
    </location>
</feature>
<dbReference type="GO" id="GO:0005739">
    <property type="term" value="C:mitochondrion"/>
    <property type="evidence" value="ECO:0007669"/>
    <property type="project" value="TreeGrafter"/>
</dbReference>
<evidence type="ECO:0000256" key="5">
    <source>
        <dbReference type="ARBA" id="ARBA00038966"/>
    </source>
</evidence>
<protein>
    <recommendedName>
        <fullName evidence="5">5-formyltetrahydrofolate cyclo-ligase</fullName>
        <ecNumber evidence="5">6.3.3.2</ecNumber>
    </recommendedName>
</protein>
<accession>A0A074WUT2</accession>
<keyword evidence="8" id="KW-0808">Transferase</keyword>
<dbReference type="HOGENOM" id="CLU_066245_2_1_1"/>
<feature type="binding site" evidence="6">
    <location>
        <begin position="178"/>
        <end position="186"/>
    </location>
    <ligand>
        <name>ATP</name>
        <dbReference type="ChEBI" id="CHEBI:30616"/>
    </ligand>
</feature>
<evidence type="ECO:0000313" key="8">
    <source>
        <dbReference type="EMBL" id="KEQ75304.1"/>
    </source>
</evidence>
<dbReference type="Proteomes" id="UP000027730">
    <property type="component" value="Unassembled WGS sequence"/>
</dbReference>
<feature type="binding site" evidence="6">
    <location>
        <position position="70"/>
    </location>
    <ligand>
        <name>substrate</name>
    </ligand>
</feature>
<sequence>MSSSATLDLGAESQLSDKKAVRTQLHSLLSSLPSDHVQRQSINATNLLLSLPEYQNARSISIFMNMPRGEIDTSILTAHALSSGKRVFVPYIYKPKQPRSDNLPASIMDMLQLADENDYASLQPDKWGIPSIPKDTVSTRANSFGGKGRSDGDSPTSDAQDLDVILMPCMAFDQHLNRLGHGKGYYDNYLTRHCSAKTADGQNRRKPFLVGFALAEQMIPSQYRLPVDPWDWKVDAVVLGDGGSEAKLVRA</sequence>
<dbReference type="SUPFAM" id="SSF100950">
    <property type="entry name" value="NagB/RpiA/CoA transferase-like"/>
    <property type="match status" value="1"/>
</dbReference>
<keyword evidence="9" id="KW-1185">Reference proteome</keyword>
<dbReference type="Pfam" id="PF01812">
    <property type="entry name" value="5-FTHF_cyc-lig"/>
    <property type="match status" value="1"/>
</dbReference>
<dbReference type="EC" id="6.3.3.2" evidence="5"/>